<dbReference type="Proteomes" id="UP001520654">
    <property type="component" value="Unassembled WGS sequence"/>
</dbReference>
<dbReference type="EMBL" id="JAINUL010000001">
    <property type="protein sequence ID" value="MCC0094684.1"/>
    <property type="molecule type" value="Genomic_DNA"/>
</dbReference>
<dbReference type="RefSeq" id="WP_229335248.1">
    <property type="nucleotide sequence ID" value="NZ_JAINUL010000001.1"/>
</dbReference>
<organism evidence="2 3">
    <name type="scientific">Streptomyces flavotricini</name>
    <dbReference type="NCBI Taxonomy" id="66888"/>
    <lineage>
        <taxon>Bacteria</taxon>
        <taxon>Bacillati</taxon>
        <taxon>Actinomycetota</taxon>
        <taxon>Actinomycetes</taxon>
        <taxon>Kitasatosporales</taxon>
        <taxon>Streptomycetaceae</taxon>
        <taxon>Streptomyces</taxon>
    </lineage>
</organism>
<accession>A0ABS8E169</accession>
<comment type="caution">
    <text evidence="2">The sequence shown here is derived from an EMBL/GenBank/DDBJ whole genome shotgun (WGS) entry which is preliminary data.</text>
</comment>
<evidence type="ECO:0000313" key="3">
    <source>
        <dbReference type="Proteomes" id="UP001520654"/>
    </source>
</evidence>
<protein>
    <recommendedName>
        <fullName evidence="4">Secreted protein</fullName>
    </recommendedName>
</protein>
<proteinExistence type="predicted"/>
<reference evidence="2 3" key="1">
    <citation type="submission" date="2021-08" db="EMBL/GenBank/DDBJ databases">
        <title>Genomic Architecture of Streptomyces flavotricini NGL1 and Streptomyces erythrochromogenes HMS4 With Differential Plant Beneficial attributes and laccase production capabilities.</title>
        <authorList>
            <person name="Salwan R."/>
            <person name="Kaur R."/>
            <person name="Sharma V."/>
        </authorList>
    </citation>
    <scope>NUCLEOTIDE SEQUENCE [LARGE SCALE GENOMIC DNA]</scope>
    <source>
        <strain evidence="2 3">NGL1</strain>
    </source>
</reference>
<feature type="compositionally biased region" description="Low complexity" evidence="1">
    <location>
        <begin position="52"/>
        <end position="61"/>
    </location>
</feature>
<name>A0ABS8E169_9ACTN</name>
<gene>
    <name evidence="2" type="ORF">K7B10_07780</name>
</gene>
<evidence type="ECO:0000256" key="1">
    <source>
        <dbReference type="SAM" id="MobiDB-lite"/>
    </source>
</evidence>
<keyword evidence="3" id="KW-1185">Reference proteome</keyword>
<evidence type="ECO:0000313" key="2">
    <source>
        <dbReference type="EMBL" id="MCC0094684.1"/>
    </source>
</evidence>
<sequence>MGKRSLSPLHRATSHWPAKRRITVLVTVTALLLAVAAAAALLTSRDQGKARTPTAPASANPSPSPPGASKPGAGTGSVPAPPRLADPLAYGRAAAVMLWSYDTRTTSRDQKLAGMHAWMTAEKKYTDWTSLSAQVPDPVLWSRMADNAQYATATVTDARFPSAFKQALAENPTAITEAYIYAVTVTGKQSIAWKDGGGGAEDRSVTLAVQCRPGADCALVSLASNVAP</sequence>
<feature type="region of interest" description="Disordered" evidence="1">
    <location>
        <begin position="44"/>
        <end position="84"/>
    </location>
</feature>
<evidence type="ECO:0008006" key="4">
    <source>
        <dbReference type="Google" id="ProtNLM"/>
    </source>
</evidence>